<feature type="compositionally biased region" description="Polar residues" evidence="1">
    <location>
        <begin position="2200"/>
        <end position="2210"/>
    </location>
</feature>
<dbReference type="SMART" id="SM00320">
    <property type="entry name" value="WD40"/>
    <property type="match status" value="1"/>
</dbReference>
<dbReference type="InterPro" id="IPR050865">
    <property type="entry name" value="BEACH_Domain"/>
</dbReference>
<reference evidence="4" key="1">
    <citation type="submission" date="2016-01" db="EMBL/GenBank/DDBJ databases">
        <title>Reference transcriptome for the parasite Schistocephalus solidus: insights into the molecular evolution of parasitism.</title>
        <authorList>
            <person name="Hebert F.O."/>
            <person name="Grambauer S."/>
            <person name="Barber I."/>
            <person name="Landry C.R."/>
            <person name="Aubin-Horth N."/>
        </authorList>
    </citation>
    <scope>NUCLEOTIDE SEQUENCE</scope>
</reference>
<dbReference type="Gene3D" id="2.130.10.10">
    <property type="entry name" value="YVTN repeat-like/Quinoprotein amine dehydrogenase"/>
    <property type="match status" value="1"/>
</dbReference>
<dbReference type="InterPro" id="IPR001680">
    <property type="entry name" value="WD40_rpt"/>
</dbReference>
<dbReference type="InterPro" id="IPR011047">
    <property type="entry name" value="Quinoprotein_ADH-like_sf"/>
</dbReference>
<accession>A0A0V0J812</accession>
<dbReference type="Gene3D" id="1.10.1540.10">
    <property type="entry name" value="BEACH domain"/>
    <property type="match status" value="1"/>
</dbReference>
<feature type="domain" description="BEACH-type PH" evidence="3">
    <location>
        <begin position="3039"/>
        <end position="3161"/>
    </location>
</feature>
<dbReference type="InterPro" id="IPR023362">
    <property type="entry name" value="PH-BEACH_dom"/>
</dbReference>
<proteinExistence type="predicted"/>
<dbReference type="PROSITE" id="PS50197">
    <property type="entry name" value="BEACH"/>
    <property type="match status" value="1"/>
</dbReference>
<dbReference type="SUPFAM" id="SSF81837">
    <property type="entry name" value="BEACH domain"/>
    <property type="match status" value="1"/>
</dbReference>
<feature type="domain" description="BEACH" evidence="2">
    <location>
        <begin position="3221"/>
        <end position="3526"/>
    </location>
</feature>
<evidence type="ECO:0000259" key="3">
    <source>
        <dbReference type="PROSITE" id="PS51783"/>
    </source>
</evidence>
<dbReference type="InterPro" id="IPR000409">
    <property type="entry name" value="BEACH_dom"/>
</dbReference>
<dbReference type="InterPro" id="IPR036372">
    <property type="entry name" value="BEACH_dom_sf"/>
</dbReference>
<dbReference type="InterPro" id="IPR015943">
    <property type="entry name" value="WD40/YVTN_repeat-like_dom_sf"/>
</dbReference>
<feature type="region of interest" description="Disordered" evidence="1">
    <location>
        <begin position="4195"/>
        <end position="4216"/>
    </location>
</feature>
<feature type="region of interest" description="Disordered" evidence="1">
    <location>
        <begin position="3958"/>
        <end position="4003"/>
    </location>
</feature>
<feature type="compositionally biased region" description="Polar residues" evidence="1">
    <location>
        <begin position="1"/>
        <end position="10"/>
    </location>
</feature>
<organism evidence="4">
    <name type="scientific">Schistocephalus solidus</name>
    <name type="common">Tapeworm</name>
    <dbReference type="NCBI Taxonomy" id="70667"/>
    <lineage>
        <taxon>Eukaryota</taxon>
        <taxon>Metazoa</taxon>
        <taxon>Spiralia</taxon>
        <taxon>Lophotrochozoa</taxon>
        <taxon>Platyhelminthes</taxon>
        <taxon>Cestoda</taxon>
        <taxon>Eucestoda</taxon>
        <taxon>Diphyllobothriidea</taxon>
        <taxon>Diphyllobothriidae</taxon>
        <taxon>Schistocephalus</taxon>
    </lineage>
</organism>
<feature type="compositionally biased region" description="Low complexity" evidence="1">
    <location>
        <begin position="3983"/>
        <end position="3993"/>
    </location>
</feature>
<feature type="region of interest" description="Disordered" evidence="1">
    <location>
        <begin position="2023"/>
        <end position="2044"/>
    </location>
</feature>
<dbReference type="EMBL" id="GEEE01001448">
    <property type="protein sequence ID" value="JAP61777.1"/>
    <property type="molecule type" value="Transcribed_RNA"/>
</dbReference>
<gene>
    <name evidence="4" type="ORF">TR165215</name>
</gene>
<protein>
    <recommendedName>
        <fullName evidence="5">Lysosomal-trafficking regulator</fullName>
    </recommendedName>
</protein>
<name>A0A0V0J812_SCHSO</name>
<dbReference type="SUPFAM" id="SSF50998">
    <property type="entry name" value="Quinoprotein alcohol dehydrogenase-like"/>
    <property type="match status" value="2"/>
</dbReference>
<evidence type="ECO:0000313" key="4">
    <source>
        <dbReference type="EMBL" id="JAP61777.1"/>
    </source>
</evidence>
<sequence>MLNNSWPSKSNTDENTESDLTKEESQIKFAITCIDAAQHLFQLIHMEQASDERRPTTTPSVDDFYTFWELSCAFQKLPFYSLVPNETQSINSVRHSSSSDYSEPVRLRSSRLIRDIIHFIDHLAFQSSFENSFSTDNIFPHSTEFSKIAEPFRIGADLKVAYRIADNCPYFLLPRLAVQLNFRPDNPTLNNEYLPVDEIHLLSGVGRGVLLHLTSCNLGLLTPLAVVRAYLCIISFVHGSPFADYPSGLFSVIRAMLRLVETLTTLICASVGQPENVITQLKLYFLSSLAGVNCLVLSCPTITHYAKSTSADKQFIISAFGHISKTLLSTCLFPDITAETLISSLCFLARFQPDALDLWQSCFGDWVAVRPLLLSATSVGEEVLATIVFLLYSSCKVGGPENYCLPILVLNDLLRFLTPVEGDCDAKLVYLAGVLVYFLTLSGEGSGNPNLLSLVTDLAPTNISLSFVWTCINSLAGAHQLPKEPMWTLATVYADLYERASTNVWTMSPSPPPLSEQLYEQLSVTGDSTTGLSFEFFCSCLRIFVAVARTRPSGSCFRSALLQSVVAQNLIASASLAPVWHNHQQMRLISELIKALPTLVVGLSDTKSLEDTCKAAVFISDFFSSEQLLVSSIRDEWLHELPAIISAFVDCLTRPDPLLCCEFSMGVAPIKRSLVFSLVDTTLLLIRCTLDLADKPFQQSFNEDCHLSTGCLLFNPVVLAAWAGLSRLLTSCISPATPAICLAYQIHRFCISPVANGHSPLPETDRETLRCLCRKHMATTLQVILTERASFTNPFMLSPNRVVLLASLLTIELELNSRDQGAGCDRVSFSDKGGLTFKRFVGALPLQDSRTSEERTAVGALLHALLEISMTGLDESAFTEEDKGSEAGAAAPIPPDSSLGRRSMRLFVFTLGALLEYLDRFSTDGNGVLDDHTLLSLVDIFSTELHSVGRRPPFTDLERQLLSSDPVLQDQLSQVATSAIGHLRRFTFSQDMSTVFITLLHSLWTRGLNNDPPLLTMSSLQAKSLFQLVLSSEFELRRKLLNLLVQWAKSVDVLEPNRHILWPLMTPVAWQEPTLKPRPSRAGLCTSAATTTSTGALYATSPCAVFRLCAAAYASSSDVRTCLTATSVSDNNGSVIHSARPQSRIDHHASHKAIDGVVNSLWPVPLSHYLSSYETPSSVVAAPQSTSSTDDRPLLGVALSTWFNLQTAQTSFSGPANRQQFLSDLPLTGDRILSDSSRGLLVHLATLEAVSASAGLGRRFFCNTRPSGSAPPLRRQPVAHVNSPSCWSFQFWNVPQLVGIYVRVWRRCACPSHPQHASGYVPSTTFSMNESNLLFTLVGDTFLPLSDDEATAIDPTVGWNHLFLTVLWDPDTVGVLSGWVSCTVNGSAYTEQPLLLHRVSGVSDCEAVNSSPSQALLRRRQTFSSAGDVDCLNLWIGQRFTACEDERQPGAVALRSGQISLGNIAIFTGSILRHLKPDSSQAQDSRRIERIRRLALSLALCGPEWSDTVASFDLEDRLLRANAVLRGLLHPHRLRSGDITNQIHLSEAANKLLTPRSSELPSAVPWFSLLKAIIKHCLLAVVPSYSLDSVFWFSSCEFTLYEGDMPRLHTLSSAMLYANRPQSSVVTASMMEVVLETRPLREGIATAIHPTDCAIRSSAQSENSIPHLCPNRKRDLETALCPLGGIQPALYVIGALLCREDVALSSFDTMVAVFDLLLSMLRHSTSAAVQFYRPLASAPLGLCDLKPSSPTEHHDNPDADRLILRSHGCHLLASLFSQFTSASLVISGRLAEVLLRHVFCRLEPSTFPVSSYFLCDPDLLKCLLFFLPTALVSPSTRAEPSTHLMPLLLNRLASSLSDEEVTATESPQSFGRLHQRLISVNVATMNRFRIIQSVVNSFRINLANSGVISAANHRLSISWLEALARLLARLLHFAAIPELAETLAFLLRTLVAVDPDLYYSAFTRAFGAGLSNPGTLQRQSTPDRHHHIPPLNHHFPSNLAALAQTMASSVLALFPCRRHSAPGGSLASTPELHPASNSNCVGRPDEDLATVETPCGDSNSPEVREEQTASPQRPLLVTEWLRLEPALSLKGASKAEESAIAKFQANLRISPESEMSVGGGMSDLLTSTKQHNLPPCHLSVCNLFTVSGRAGSSHSLISAVCHDDNVLLLHRSCPPDESLLHRCRSLPRLDLNEDSGGHGSTQPEQSPLQQDSKDEDTLSLCSKPTGPTGITPATFESPTALPAESDTPLSLKQNRLLSDAILSALEAFWSASWGDPARSHLASLELEMDAQAQFTPPIWFIYHLAGHPCCRFRECALSLYDLWCRSLAPNHNSPAFLDSVGRQMAGQILSLPQSVTLLLQGAALEASDCPFHDCENVSLSSSFEAADSSSSSPLPLSRSPSAPRDLPSVLKHRNLSSSRLIDKVFGLLPLSSFAPLESTTLSLRLPVALAVIAAATVDTAVLAWLAVTRHADSLLCEVLEHQLTASLGAIERFATFAKCFPEILNFLRGSNLSETLLELVLLLQSICYSICHLWRSCKEGDHFCVKLHEASCQWTRLLSSVFNGFDVVTSFPLIQQLVYRLMNNPVAFYPDAIKGPSACVIHESLLRVHLVLFDGLCSKLVNFHPGAERSNQRQKLLDHLDWTVNGIKHVLLFTETENPPNQFQSTPDASFSLLLEATSCDGCETLQVDAKLHNRFPIIDQLERALITALVNAASQALRNRLSDVFSILSSCLLRLLSAWTSAFVDDFSMSEAGHYLIRLLSLEPNLLGRSSPNISLGFLSLLRRNLKILEAVLLLPSSGKSPSLDSSTMPSGDAILDEIPLPQPTVDSSLVVSPISISPIYDWIDSVTSLQLHSCSLEVEPNHTVNDAHPMTAPVESRLNYDAVICVQETPEFLDQLRMFYDQGQRQWLTTVSNINYILTVVAPYHWTALSESMDHECSVFPGSSQIPTFHQLDSFQSDFRDRRRRRRCFFFMDERFIRKSHRSGLVQHLGKHPLQNLLLPKFFVSPLSESSCHGCAGVPYSQFPPSCQSLFEPSPTIFPDSCLGVWPCRLVEVSAAYPLTGDLTLDVFWLHLCLNVPPDHQKSIHSRRTPLFVHGLNGEKSQSEVFTCPLDAIACVEERRFELRDLAAEIFFYRSFGVPPLLLALRSKSERDHFLHTLAGACQQALTLSAGDVASSVSWWCPSPTPGIDVVSPRARRRPPPISLRTICNSLVAPFPTPVGNAMRNRLIQAQVSWLRGEMCNFDYVMVLNTVAGRTYNDLTQYPIFPWIISDFNSEVLDLSKPSSFRNLNRPVSVQTEARAEAVASHYDELRAQQESLQAADENQRNLIFPIFHYPSYCSNEAITLHFLFRLVPFAFRLIQFQDGNFDAPDRSFHSIATEWQLATSSVACVKELVPEFFLRPDIFVNWENFQLGTRQNGSPVDRVVLPPWAKGDPRLFTLVNRAAFESAYVTAHLPAWIDLVFGYKQTGRNAERALNLYNPFTYFGAIDVDAIEDPVRRCAVQSMIRNYGQVPRQLFPNHPHPRRTIDPLRDPLSKEVAVSGKAAEFLGLIWLIRLFLSSLLTPAPLPAEKGFVNCGSWDPSVALVNPPSETDDNEERQQQLNWGLNVSVVPQTAGAPLDTVIGLTWGKWAGSPATDPLRVVWLTNLLGEPFRGTKRLPARNGRAFNMTGALWFRPLRETITSPGPQVLHAATGSDGRRDDSVSCYWIPLITDAFSHACLVRITEHSKTRTPSTDPPNMTTLLVKFSLRRDCRSTQSVGIGVFTRPLHAKAVFATLTTKYCTSIHLPFACDQPRTPISSFLVLSETPADCQLPSEFHLLLGSDDGGLYFRTFLASELLAKFFRRWDRPTLCNFHFPFSSSSSSDTSSSPPRQRRRKVAAVGRPFYPRLNKPGGLKYASYASSRSSRTWRTLVGHNGSPVLCLAACLAHGLVASGDINGRVIIWDLASGSFLHVLSSLEPSPRSPVESPRLRKEDSLGVTLESPDTPTSSSSSEEGDVSNPETDPSRFIEVCGLAFNQLTGDLLAARSSVFGRKEIWLGLYTADGRQACSRVLEFSAELGFLSTAPPCSHSPTAVDAAALSFQMPMLFSSAMEGPEVDCVLIGGMEGCLVWLNSWTLDTISVLRLNQPTPCPITTLLFAPLAGRLAPSTLHPVNARRARQSGRSTETSPEFHRALYVADALGWLYFLEPTCPPVTPKTTDPAPGQSIPPGKPGTAVSTSLVDLPGLWL</sequence>
<feature type="compositionally biased region" description="Low complexity" evidence="1">
    <location>
        <begin position="3958"/>
        <end position="3968"/>
    </location>
</feature>
<feature type="region of interest" description="Disordered" evidence="1">
    <location>
        <begin position="1"/>
        <end position="21"/>
    </location>
</feature>
<dbReference type="SMART" id="SM01026">
    <property type="entry name" value="Beach"/>
    <property type="match status" value="1"/>
</dbReference>
<dbReference type="Pfam" id="PF02138">
    <property type="entry name" value="Beach"/>
    <property type="match status" value="1"/>
</dbReference>
<evidence type="ECO:0000259" key="2">
    <source>
        <dbReference type="PROSITE" id="PS50197"/>
    </source>
</evidence>
<evidence type="ECO:0000256" key="1">
    <source>
        <dbReference type="SAM" id="MobiDB-lite"/>
    </source>
</evidence>
<dbReference type="PANTHER" id="PTHR13743">
    <property type="entry name" value="BEIGE/BEACH-RELATED"/>
    <property type="match status" value="1"/>
</dbReference>
<dbReference type="SUPFAM" id="SSF50729">
    <property type="entry name" value="PH domain-like"/>
    <property type="match status" value="1"/>
</dbReference>
<feature type="region of interest" description="Disordered" evidence="1">
    <location>
        <begin position="2191"/>
        <end position="2246"/>
    </location>
</feature>
<feature type="region of interest" description="Disordered" evidence="1">
    <location>
        <begin position="877"/>
        <end position="896"/>
    </location>
</feature>
<dbReference type="PANTHER" id="PTHR13743:SF86">
    <property type="entry name" value="LYSOSOMAL-TRAFFICKING REGULATOR"/>
    <property type="match status" value="1"/>
</dbReference>
<evidence type="ECO:0008006" key="5">
    <source>
        <dbReference type="Google" id="ProtNLM"/>
    </source>
</evidence>
<dbReference type="CDD" id="cd06071">
    <property type="entry name" value="Beach"/>
    <property type="match status" value="1"/>
</dbReference>
<dbReference type="PROSITE" id="PS51783">
    <property type="entry name" value="PH_BEACH"/>
    <property type="match status" value="1"/>
</dbReference>